<proteinExistence type="predicted"/>
<organism evidence="1 2">
    <name type="scientific">Proteiniphilum saccharofermentans</name>
    <dbReference type="NCBI Taxonomy" id="1642647"/>
    <lineage>
        <taxon>Bacteria</taxon>
        <taxon>Pseudomonadati</taxon>
        <taxon>Bacteroidota</taxon>
        <taxon>Bacteroidia</taxon>
        <taxon>Bacteroidales</taxon>
        <taxon>Dysgonomonadaceae</taxon>
        <taxon>Proteiniphilum</taxon>
    </lineage>
</organism>
<sequence>MKPMFQELPFPVDSHIHYYIEDLPHFIVPWHYHPAIEIM</sequence>
<evidence type="ECO:0000313" key="2">
    <source>
        <dbReference type="Proteomes" id="UP000187464"/>
    </source>
</evidence>
<dbReference type="STRING" id="1642647.PSM36_2136"/>
<gene>
    <name evidence="1" type="ORF">PSM36_2136</name>
</gene>
<dbReference type="KEGG" id="psac:PSM36_2136"/>
<reference evidence="1 2" key="1">
    <citation type="submission" date="2016-08" db="EMBL/GenBank/DDBJ databases">
        <authorList>
            <person name="Seilhamer J.J."/>
        </authorList>
    </citation>
    <scope>NUCLEOTIDE SEQUENCE [LARGE SCALE GENOMIC DNA]</scope>
    <source>
        <strain evidence="1">M3/6</strain>
    </source>
</reference>
<dbReference type="Proteomes" id="UP000187464">
    <property type="component" value="Chromosome I"/>
</dbReference>
<evidence type="ECO:0000313" key="1">
    <source>
        <dbReference type="EMBL" id="SCD20941.1"/>
    </source>
</evidence>
<dbReference type="AlphaFoldDB" id="A0A1R3SZM3"/>
<protein>
    <submittedName>
        <fullName evidence="1">Uncharacterized protein</fullName>
    </submittedName>
</protein>
<accession>A0A1R3SZM3</accession>
<name>A0A1R3SZM3_9BACT</name>
<dbReference type="EMBL" id="LT605205">
    <property type="protein sequence ID" value="SCD20941.1"/>
    <property type="molecule type" value="Genomic_DNA"/>
</dbReference>
<keyword evidence="2" id="KW-1185">Reference proteome</keyword>